<organism evidence="4 5">
    <name type="scientific">Hyaloscypha hepaticicola</name>
    <dbReference type="NCBI Taxonomy" id="2082293"/>
    <lineage>
        <taxon>Eukaryota</taxon>
        <taxon>Fungi</taxon>
        <taxon>Dikarya</taxon>
        <taxon>Ascomycota</taxon>
        <taxon>Pezizomycotina</taxon>
        <taxon>Leotiomycetes</taxon>
        <taxon>Helotiales</taxon>
        <taxon>Hyaloscyphaceae</taxon>
        <taxon>Hyaloscypha</taxon>
    </lineage>
</organism>
<name>A0A2J6PP39_9HELO</name>
<keyword evidence="5" id="KW-1185">Reference proteome</keyword>
<feature type="transmembrane region" description="Helical" evidence="2">
    <location>
        <begin position="76"/>
        <end position="100"/>
    </location>
</feature>
<evidence type="ECO:0000256" key="3">
    <source>
        <dbReference type="SAM" id="SignalP"/>
    </source>
</evidence>
<feature type="signal peptide" evidence="3">
    <location>
        <begin position="1"/>
        <end position="24"/>
    </location>
</feature>
<feature type="region of interest" description="Disordered" evidence="1">
    <location>
        <begin position="287"/>
        <end position="341"/>
    </location>
</feature>
<feature type="compositionally biased region" description="Basic and acidic residues" evidence="1">
    <location>
        <begin position="287"/>
        <end position="317"/>
    </location>
</feature>
<accession>A0A2J6PP39</accession>
<dbReference type="AlphaFoldDB" id="A0A2J6PP39"/>
<feature type="chain" id="PRO_5014422970" evidence="3">
    <location>
        <begin position="25"/>
        <end position="341"/>
    </location>
</feature>
<proteinExistence type="predicted"/>
<feature type="compositionally biased region" description="Basic and acidic residues" evidence="1">
    <location>
        <begin position="324"/>
        <end position="341"/>
    </location>
</feature>
<dbReference type="OrthoDB" id="3561602at2759"/>
<reference evidence="4 5" key="1">
    <citation type="submission" date="2016-05" db="EMBL/GenBank/DDBJ databases">
        <title>A degradative enzymes factory behind the ericoid mycorrhizal symbiosis.</title>
        <authorList>
            <consortium name="DOE Joint Genome Institute"/>
            <person name="Martino E."/>
            <person name="Morin E."/>
            <person name="Grelet G."/>
            <person name="Kuo A."/>
            <person name="Kohler A."/>
            <person name="Daghino S."/>
            <person name="Barry K."/>
            <person name="Choi C."/>
            <person name="Cichocki N."/>
            <person name="Clum A."/>
            <person name="Copeland A."/>
            <person name="Hainaut M."/>
            <person name="Haridas S."/>
            <person name="Labutti K."/>
            <person name="Lindquist E."/>
            <person name="Lipzen A."/>
            <person name="Khouja H.-R."/>
            <person name="Murat C."/>
            <person name="Ohm R."/>
            <person name="Olson A."/>
            <person name="Spatafora J."/>
            <person name="Veneault-Fourrey C."/>
            <person name="Henrissat B."/>
            <person name="Grigoriev I."/>
            <person name="Martin F."/>
            <person name="Perotto S."/>
        </authorList>
    </citation>
    <scope>NUCLEOTIDE SEQUENCE [LARGE SCALE GENOMIC DNA]</scope>
    <source>
        <strain evidence="4 5">UAMH 7357</strain>
    </source>
</reference>
<evidence type="ECO:0000313" key="5">
    <source>
        <dbReference type="Proteomes" id="UP000235672"/>
    </source>
</evidence>
<sequence length="341" mass="37268">MASSSTLITTTLVLTPLILPASSSTNPAPTVQGDSLLSTTPDALLSSLTPTSIMSSPSSTSIPEPPVGGLSTGAKAGIAVLCALLFVVLVSVCICLHISYRNKSLKPYGRNDKTFQTSHPSQIQYPFQNTYHQAPVGEGRAPLLRDGSYMDLSTRSAQGSPNFSSEFAYSPGGIEALSPPPQGQFSPHKQRPHSNSVNSFLSPNFESQLEKERWRESHSIAGYFDSATQKAQVEAEPRLSTGDKMVAEWRRNEIETARERSMERSRSREPHPMADYQVALPPFFPKGFKDINGEEEEAKRRSVKAQQRETKKEERDGLLGGEGVVHEMDVGDAPRGRGHDR</sequence>
<dbReference type="EMBL" id="KZ613510">
    <property type="protein sequence ID" value="PMD15793.1"/>
    <property type="molecule type" value="Genomic_DNA"/>
</dbReference>
<keyword evidence="3" id="KW-0732">Signal</keyword>
<protein>
    <submittedName>
        <fullName evidence="4">Uncharacterized protein</fullName>
    </submittedName>
</protein>
<dbReference type="Proteomes" id="UP000235672">
    <property type="component" value="Unassembled WGS sequence"/>
</dbReference>
<evidence type="ECO:0000256" key="1">
    <source>
        <dbReference type="SAM" id="MobiDB-lite"/>
    </source>
</evidence>
<gene>
    <name evidence="4" type="ORF">NA56DRAFT_649865</name>
</gene>
<evidence type="ECO:0000256" key="2">
    <source>
        <dbReference type="SAM" id="Phobius"/>
    </source>
</evidence>
<keyword evidence="2" id="KW-0812">Transmembrane</keyword>
<feature type="region of interest" description="Disordered" evidence="1">
    <location>
        <begin position="170"/>
        <end position="197"/>
    </location>
</feature>
<keyword evidence="2" id="KW-0472">Membrane</keyword>
<keyword evidence="2" id="KW-1133">Transmembrane helix</keyword>
<evidence type="ECO:0000313" key="4">
    <source>
        <dbReference type="EMBL" id="PMD15793.1"/>
    </source>
</evidence>
<feature type="compositionally biased region" description="Polar residues" evidence="1">
    <location>
        <begin position="183"/>
        <end position="197"/>
    </location>
</feature>